<dbReference type="PANTHER" id="PTHR31270:SF1">
    <property type="entry name" value="GLUTAMINYL-PEPTIDE CYCLOTRANSFERASE"/>
    <property type="match status" value="1"/>
</dbReference>
<protein>
    <submittedName>
        <fullName evidence="1">Uncharacterized protein</fullName>
    </submittedName>
</protein>
<dbReference type="GO" id="GO:0016603">
    <property type="term" value="F:glutaminyl-peptide cyclotransferase activity"/>
    <property type="evidence" value="ECO:0007669"/>
    <property type="project" value="InterPro"/>
</dbReference>
<organism evidence="1 2">
    <name type="scientific">Effrenium voratum</name>
    <dbReference type="NCBI Taxonomy" id="2562239"/>
    <lineage>
        <taxon>Eukaryota</taxon>
        <taxon>Sar</taxon>
        <taxon>Alveolata</taxon>
        <taxon>Dinophyceae</taxon>
        <taxon>Suessiales</taxon>
        <taxon>Symbiodiniaceae</taxon>
        <taxon>Effrenium</taxon>
    </lineage>
</organism>
<sequence length="114" mass="12106">MGGRPVFGSLGHNSAAAPAANFEIIERYPHRTDCFTEGLSVNGTDPEVFESCGLTGRSYVRRYDLRSGATKQQVGLEAKYFGEGAVLHGESLLASPPLREFGSGLAQGVFVLGV</sequence>
<keyword evidence="2" id="KW-1185">Reference proteome</keyword>
<dbReference type="Pfam" id="PF05096">
    <property type="entry name" value="Glu_cyclase_2"/>
    <property type="match status" value="1"/>
</dbReference>
<dbReference type="AlphaFoldDB" id="A0AA36JKP2"/>
<proteinExistence type="predicted"/>
<evidence type="ECO:0000313" key="2">
    <source>
        <dbReference type="Proteomes" id="UP001178507"/>
    </source>
</evidence>
<accession>A0AA36JKP2</accession>
<gene>
    <name evidence="1" type="ORF">EVOR1521_LOCUS29125</name>
</gene>
<dbReference type="PANTHER" id="PTHR31270">
    <property type="entry name" value="GLUTAMINYL-PEPTIDE CYCLOTRANSFERASE"/>
    <property type="match status" value="1"/>
</dbReference>
<dbReference type="EMBL" id="CAUJNA010003672">
    <property type="protein sequence ID" value="CAJ1407429.1"/>
    <property type="molecule type" value="Genomic_DNA"/>
</dbReference>
<dbReference type="InterPro" id="IPR007788">
    <property type="entry name" value="QCT"/>
</dbReference>
<comment type="caution">
    <text evidence="1">The sequence shown here is derived from an EMBL/GenBank/DDBJ whole genome shotgun (WGS) entry which is preliminary data.</text>
</comment>
<evidence type="ECO:0000313" key="1">
    <source>
        <dbReference type="EMBL" id="CAJ1407429.1"/>
    </source>
</evidence>
<dbReference type="Proteomes" id="UP001178507">
    <property type="component" value="Unassembled WGS sequence"/>
</dbReference>
<reference evidence="1" key="1">
    <citation type="submission" date="2023-08" db="EMBL/GenBank/DDBJ databases">
        <authorList>
            <person name="Chen Y."/>
            <person name="Shah S."/>
            <person name="Dougan E. K."/>
            <person name="Thang M."/>
            <person name="Chan C."/>
        </authorList>
    </citation>
    <scope>NUCLEOTIDE SEQUENCE</scope>
</reference>
<name>A0AA36JKP2_9DINO</name>